<keyword evidence="2" id="KW-1185">Reference proteome</keyword>
<gene>
    <name evidence="1" type="ORF">AN963_28730</name>
</gene>
<reference evidence="1 2" key="1">
    <citation type="submission" date="2015-09" db="EMBL/GenBank/DDBJ databases">
        <title>Genome sequencing project for genomic taxonomy and phylogenomics of Bacillus-like bacteria.</title>
        <authorList>
            <person name="Liu B."/>
            <person name="Wang J."/>
            <person name="Zhu Y."/>
            <person name="Liu G."/>
            <person name="Chen Q."/>
            <person name="Chen Z."/>
            <person name="Lan J."/>
            <person name="Che J."/>
            <person name="Ge C."/>
            <person name="Shi H."/>
            <person name="Pan Z."/>
            <person name="Liu X."/>
        </authorList>
    </citation>
    <scope>NUCLEOTIDE SEQUENCE [LARGE SCALE GENOMIC DNA]</scope>
    <source>
        <strain evidence="1 2">DSM 8552</strain>
    </source>
</reference>
<dbReference type="EMBL" id="LJJB01000015">
    <property type="protein sequence ID" value="KQL43444.1"/>
    <property type="molecule type" value="Genomic_DNA"/>
</dbReference>
<dbReference type="Proteomes" id="UP000051063">
    <property type="component" value="Unassembled WGS sequence"/>
</dbReference>
<proteinExistence type="predicted"/>
<name>A0ABR5MZZ7_BRECH</name>
<sequence>MKSAENRHFFHFDIFWFQKTINFTVDEFTIECRTKAWRLFVWSVPSTPSSERARASKTRIWFGKSDSVVAALEWRIPAIKNPKVAESIKVHSNPAVIKLRK</sequence>
<evidence type="ECO:0000313" key="1">
    <source>
        <dbReference type="EMBL" id="KQL43444.1"/>
    </source>
</evidence>
<protein>
    <submittedName>
        <fullName evidence="1">Uncharacterized protein</fullName>
    </submittedName>
</protein>
<evidence type="ECO:0000313" key="2">
    <source>
        <dbReference type="Proteomes" id="UP000051063"/>
    </source>
</evidence>
<comment type="caution">
    <text evidence="1">The sequence shown here is derived from an EMBL/GenBank/DDBJ whole genome shotgun (WGS) entry which is preliminary data.</text>
</comment>
<organism evidence="1 2">
    <name type="scientific">Brevibacillus choshinensis</name>
    <dbReference type="NCBI Taxonomy" id="54911"/>
    <lineage>
        <taxon>Bacteria</taxon>
        <taxon>Bacillati</taxon>
        <taxon>Bacillota</taxon>
        <taxon>Bacilli</taxon>
        <taxon>Bacillales</taxon>
        <taxon>Paenibacillaceae</taxon>
        <taxon>Brevibacillus</taxon>
    </lineage>
</organism>
<accession>A0ABR5MZZ7</accession>